<dbReference type="GeneID" id="25334022"/>
<keyword evidence="2" id="KW-0812">Transmembrane</keyword>
<proteinExistence type="predicted"/>
<feature type="transmembrane region" description="Helical" evidence="2">
    <location>
        <begin position="63"/>
        <end position="82"/>
    </location>
</feature>
<dbReference type="OrthoDB" id="346600at2759"/>
<gene>
    <name evidence="3" type="ORF">EMWEY_00000360</name>
</gene>
<dbReference type="EMBL" id="HG721241">
    <property type="protein sequence ID" value="CDJ60043.1"/>
    <property type="molecule type" value="Genomic_DNA"/>
</dbReference>
<feature type="region of interest" description="Disordered" evidence="1">
    <location>
        <begin position="310"/>
        <end position="353"/>
    </location>
</feature>
<dbReference type="VEuPathDB" id="ToxoDB:EMWEY_00000360"/>
<evidence type="ECO:0000313" key="3">
    <source>
        <dbReference type="EMBL" id="CDJ60043.1"/>
    </source>
</evidence>
<organism evidence="3 4">
    <name type="scientific">Eimeria maxima</name>
    <name type="common">Coccidian parasite</name>
    <dbReference type="NCBI Taxonomy" id="5804"/>
    <lineage>
        <taxon>Eukaryota</taxon>
        <taxon>Sar</taxon>
        <taxon>Alveolata</taxon>
        <taxon>Apicomplexa</taxon>
        <taxon>Conoidasida</taxon>
        <taxon>Coccidia</taxon>
        <taxon>Eucoccidiorida</taxon>
        <taxon>Eimeriorina</taxon>
        <taxon>Eimeriidae</taxon>
        <taxon>Eimeria</taxon>
    </lineage>
</organism>
<dbReference type="AlphaFoldDB" id="U6MAI1"/>
<dbReference type="Proteomes" id="UP000030763">
    <property type="component" value="Unassembled WGS sequence"/>
</dbReference>
<feature type="region of interest" description="Disordered" evidence="1">
    <location>
        <begin position="367"/>
        <end position="427"/>
    </location>
</feature>
<evidence type="ECO:0000313" key="4">
    <source>
        <dbReference type="Proteomes" id="UP000030763"/>
    </source>
</evidence>
<reference evidence="3" key="1">
    <citation type="submission" date="2013-10" db="EMBL/GenBank/DDBJ databases">
        <title>Genomic analysis of the causative agents of coccidiosis in chickens.</title>
        <authorList>
            <person name="Reid A.J."/>
            <person name="Blake D."/>
            <person name="Billington K."/>
            <person name="Browne H."/>
            <person name="Dunn M."/>
            <person name="Hung S."/>
            <person name="Kawahara F."/>
            <person name="Miranda-Saavedra D."/>
            <person name="Mourier T."/>
            <person name="Nagra H."/>
            <person name="Otto T.D."/>
            <person name="Rawlings N."/>
            <person name="Sanchez A."/>
            <person name="Sanders M."/>
            <person name="Subramaniam C."/>
            <person name="Tay Y."/>
            <person name="Dear P."/>
            <person name="Doerig C."/>
            <person name="Gruber A."/>
            <person name="Parkinson J."/>
            <person name="Shirley M."/>
            <person name="Wan K.L."/>
            <person name="Berriman M."/>
            <person name="Tomley F."/>
            <person name="Pain A."/>
        </authorList>
    </citation>
    <scope>NUCLEOTIDE SEQUENCE [LARGE SCALE GENOMIC DNA]</scope>
    <source>
        <strain evidence="3">Weybridge</strain>
    </source>
</reference>
<protein>
    <recommendedName>
        <fullName evidence="5">Transmembrane protein</fullName>
    </recommendedName>
</protein>
<dbReference type="RefSeq" id="XP_013336688.1">
    <property type="nucleotide sequence ID" value="XM_013481234.1"/>
</dbReference>
<feature type="compositionally biased region" description="Low complexity" evidence="1">
    <location>
        <begin position="312"/>
        <end position="335"/>
    </location>
</feature>
<dbReference type="OMA" id="SMHERAT"/>
<reference evidence="3" key="2">
    <citation type="submission" date="2013-10" db="EMBL/GenBank/DDBJ databases">
        <authorList>
            <person name="Aslett M."/>
        </authorList>
    </citation>
    <scope>NUCLEOTIDE SEQUENCE [LARGE SCALE GENOMIC DNA]</scope>
    <source>
        <strain evidence="3">Weybridge</strain>
    </source>
</reference>
<keyword evidence="2" id="KW-0472">Membrane</keyword>
<evidence type="ECO:0008006" key="5">
    <source>
        <dbReference type="Google" id="ProtNLM"/>
    </source>
</evidence>
<name>U6MAI1_EIMMA</name>
<evidence type="ECO:0000256" key="1">
    <source>
        <dbReference type="SAM" id="MobiDB-lite"/>
    </source>
</evidence>
<sequence>MAGQSPAGGPELPLVTSHTSLEPCERRDGHRNSADVPDIIGSDPQVTTTREVKSASRWMRPKAVSLTFWFVAACVVGMSVLFSHCILSKKINEGAAGRRLAAGNEGHGSPLGRNPLFDEEEWISLDADMLASLCTQIGEWTHPQSSQDTAGSSQSVIGVVSSSEVQGRDNSLRDPGIVPVLQQSAQENTFGMSGDEGPQNAPAPAIPGSSWMVDAPAGTGSASDRSLGQNYPQVVQPGELPPNLFPPDIPFLPSLFNPLPGLTTQHVWGQTLQEMDAVPQSSQASQRQYYPLDVDQGLDNFGVSPQRVDEVSAQLPSSGLSTSSSETDGSSLGHSQVSDAGGENQGTWSERSQQTKLLLRQKLLMKSHARTDTVSNSNDKRGPKSARTATVSKSNENRDPTDAEVQPSEEACTEDGNGQVQLPKLHPDIRPEDMKVRLYYDPDRCGPLIFYLMAIKRLCKRSVLGISAANQMFNAAQKLASRVLMSMTVPVDNTKPSAAVESLGRRFLAFNAFYKVLQVLGDVPQLKESWALMLRKVPTTYSHKPRCGLEGKYGFQYKLAKRLSRALELYKLGGAPTFQEVMEIENQLFCMRSSPKCFLTKTWSVWRGQDNGQDNGSDDEQ</sequence>
<evidence type="ECO:0000256" key="2">
    <source>
        <dbReference type="SAM" id="Phobius"/>
    </source>
</evidence>
<feature type="region of interest" description="Disordered" evidence="1">
    <location>
        <begin position="188"/>
        <end position="208"/>
    </location>
</feature>
<accession>U6MAI1</accession>
<keyword evidence="4" id="KW-1185">Reference proteome</keyword>
<keyword evidence="2" id="KW-1133">Transmembrane helix</keyword>